<dbReference type="AlphaFoldDB" id="E2ZD69"/>
<dbReference type="GO" id="GO:0005737">
    <property type="term" value="C:cytoplasm"/>
    <property type="evidence" value="ECO:0007669"/>
    <property type="project" value="TreeGrafter"/>
</dbReference>
<dbReference type="PANTHER" id="PTHR13812:SF19">
    <property type="entry name" value="KETIMINE REDUCTASE MU-CRYSTALLIN"/>
    <property type="match status" value="1"/>
</dbReference>
<proteinExistence type="inferred from homology"/>
<dbReference type="GO" id="GO:0016491">
    <property type="term" value="F:oxidoreductase activity"/>
    <property type="evidence" value="ECO:0007669"/>
    <property type="project" value="UniProtKB-ARBA"/>
</dbReference>
<comment type="caution">
    <text evidence="2">The sequence shown here is derived from an EMBL/GenBank/DDBJ whole genome shotgun (WGS) entry which is preliminary data.</text>
</comment>
<dbReference type="EMBL" id="AECS01000038">
    <property type="protein sequence ID" value="EFQ03735.1"/>
    <property type="molecule type" value="Genomic_DNA"/>
</dbReference>
<gene>
    <name evidence="2" type="ORF">HMPREF9429_01409</name>
</gene>
<keyword evidence="3" id="KW-1185">Reference proteome</keyword>
<dbReference type="Gene3D" id="3.30.1780.10">
    <property type="entry name" value="ornithine cyclodeaminase, domain 1"/>
    <property type="match status" value="1"/>
</dbReference>
<dbReference type="SUPFAM" id="SSF51735">
    <property type="entry name" value="NAD(P)-binding Rossmann-fold domains"/>
    <property type="match status" value="1"/>
</dbReference>
<dbReference type="Gene3D" id="3.40.50.720">
    <property type="entry name" value="NAD(P)-binding Rossmann-like Domain"/>
    <property type="match status" value="1"/>
</dbReference>
<dbReference type="eggNOG" id="COG2423">
    <property type="taxonomic scope" value="Bacteria"/>
</dbReference>
<evidence type="ECO:0000313" key="3">
    <source>
        <dbReference type="Proteomes" id="UP000003195"/>
    </source>
</evidence>
<evidence type="ECO:0000313" key="2">
    <source>
        <dbReference type="EMBL" id="EFQ03735.1"/>
    </source>
</evidence>
<protein>
    <submittedName>
        <fullName evidence="2">Putative ornithine cyclodeaminase</fullName>
    </submittedName>
</protein>
<dbReference type="OrthoDB" id="9792005at2"/>
<dbReference type="InterPro" id="IPR003462">
    <property type="entry name" value="ODC_Mu_crystall"/>
</dbReference>
<dbReference type="FunFam" id="3.40.50.720:FF:000311">
    <property type="entry name" value="Ornithine cyclodeaminase"/>
    <property type="match status" value="1"/>
</dbReference>
<dbReference type="PANTHER" id="PTHR13812">
    <property type="entry name" value="KETIMINE REDUCTASE MU-CRYSTALLIN"/>
    <property type="match status" value="1"/>
</dbReference>
<comment type="similarity">
    <text evidence="1">Belongs to the ornithine cyclodeaminase/mu-crystallin family.</text>
</comment>
<dbReference type="GO" id="GO:0019752">
    <property type="term" value="P:carboxylic acid metabolic process"/>
    <property type="evidence" value="ECO:0007669"/>
    <property type="project" value="UniProtKB-ARBA"/>
</dbReference>
<dbReference type="InterPro" id="IPR023401">
    <property type="entry name" value="ODC_N"/>
</dbReference>
<organism evidence="2 3">
    <name type="scientific">Megasphaera micronuciformis F0359</name>
    <dbReference type="NCBI Taxonomy" id="706434"/>
    <lineage>
        <taxon>Bacteria</taxon>
        <taxon>Bacillati</taxon>
        <taxon>Bacillota</taxon>
        <taxon>Negativicutes</taxon>
        <taxon>Veillonellales</taxon>
        <taxon>Veillonellaceae</taxon>
        <taxon>Megasphaera</taxon>
    </lineage>
</organism>
<dbReference type="STRING" id="706434.HMPREF9429_01409"/>
<name>E2ZD69_9FIRM</name>
<reference evidence="2 3" key="1">
    <citation type="submission" date="2010-08" db="EMBL/GenBank/DDBJ databases">
        <authorList>
            <person name="Weinstock G."/>
            <person name="Sodergren E."/>
            <person name="Clifton S."/>
            <person name="Fulton L."/>
            <person name="Fulton B."/>
            <person name="Courtney L."/>
            <person name="Fronick C."/>
            <person name="Harrison M."/>
            <person name="Strong C."/>
            <person name="Farmer C."/>
            <person name="Delahaunty K."/>
            <person name="Markovic C."/>
            <person name="Hall O."/>
            <person name="Minx P."/>
            <person name="Tomlinson C."/>
            <person name="Mitreva M."/>
            <person name="Hou S."/>
            <person name="Chen J."/>
            <person name="Wollam A."/>
            <person name="Pepin K.H."/>
            <person name="Johnson M."/>
            <person name="Bhonagiri V."/>
            <person name="Zhang X."/>
            <person name="Suruliraj S."/>
            <person name="Warren W."/>
            <person name="Chinwalla A."/>
            <person name="Mardis E.R."/>
            <person name="Wilson R.K."/>
        </authorList>
    </citation>
    <scope>NUCLEOTIDE SEQUENCE [LARGE SCALE GENOMIC DNA]</scope>
    <source>
        <strain evidence="2 3">F0359</strain>
    </source>
</reference>
<evidence type="ECO:0000256" key="1">
    <source>
        <dbReference type="ARBA" id="ARBA00008903"/>
    </source>
</evidence>
<dbReference type="Pfam" id="PF02423">
    <property type="entry name" value="OCD_Mu_crystall"/>
    <property type="match status" value="1"/>
</dbReference>
<dbReference type="InterPro" id="IPR036291">
    <property type="entry name" value="NAD(P)-bd_dom_sf"/>
</dbReference>
<dbReference type="RefSeq" id="WP_006942599.1">
    <property type="nucleotide sequence ID" value="NZ_GL538208.1"/>
</dbReference>
<sequence>MLLLQREDIERVFSMKDAIEADKEAFSLASARKAVMPLRTTLSATDGTFLFMPSYAEELKYGALKTVNVFPGNAEKDIPVTQGLITLMDGETGSFAAVLDGTYVTALRTGASAGAAFDLFARKDASVGALIGTGGQAQAQLEAMICSRNLKEVRVFSRREEKRIAFAKRMNDLYGSDSLCIIPVPSADEAVTGADVIAAATTSTTPVIKGDCVKAGAVVCGVGSYTPHMVELDVTLLKKAASIYVDSKEAVWAEAGDFLIPEKTGEFSRSDITGEVGDVINGIVKGREHEDDIIVFKSVGIGVQDLVTAARIYEKAKAAQVGTQW</sequence>
<dbReference type="PIRSF" id="PIRSF001439">
    <property type="entry name" value="CryM"/>
    <property type="match status" value="1"/>
</dbReference>
<accession>E2ZD69</accession>
<dbReference type="HOGENOM" id="CLU_042088_1_1_9"/>
<dbReference type="Proteomes" id="UP000003195">
    <property type="component" value="Unassembled WGS sequence"/>
</dbReference>